<feature type="compositionally biased region" description="Polar residues" evidence="1">
    <location>
        <begin position="1"/>
        <end position="19"/>
    </location>
</feature>
<name>A0A9P9YTA0_9MUSC</name>
<evidence type="ECO:0000256" key="1">
    <source>
        <dbReference type="SAM" id="MobiDB-lite"/>
    </source>
</evidence>
<dbReference type="AlphaFoldDB" id="A0A9P9YTA0"/>
<dbReference type="Proteomes" id="UP001059596">
    <property type="component" value="Unassembled WGS sequence"/>
</dbReference>
<protein>
    <submittedName>
        <fullName evidence="2">Uncharacterized protein</fullName>
    </submittedName>
</protein>
<feature type="compositionally biased region" description="Low complexity" evidence="1">
    <location>
        <begin position="26"/>
        <end position="35"/>
    </location>
</feature>
<feature type="compositionally biased region" description="Low complexity" evidence="1">
    <location>
        <begin position="140"/>
        <end position="159"/>
    </location>
</feature>
<feature type="region of interest" description="Disordered" evidence="1">
    <location>
        <begin position="139"/>
        <end position="167"/>
    </location>
</feature>
<comment type="caution">
    <text evidence="2">The sequence shown here is derived from an EMBL/GenBank/DDBJ whole genome shotgun (WGS) entry which is preliminary data.</text>
</comment>
<sequence>MNPSKNLPTISQPTSSSDTESADIKATSTATATTTMGGVGVSAEEEETVNEQENPQQQQQQQQQQKKAKRLPAFAAAILKRFNEKDSRKNKDNQESMNIVEACEQENPAGNNAIDGNDNEPKQDKQLVYAELVLKPANEATTTATPAPTAKTTTAATTPEGTGVGAKSSTEYAEIVYVQKGGESKK</sequence>
<evidence type="ECO:0000313" key="2">
    <source>
        <dbReference type="EMBL" id="KAI8042671.1"/>
    </source>
</evidence>
<feature type="region of interest" description="Disordered" evidence="1">
    <location>
        <begin position="102"/>
        <end position="121"/>
    </location>
</feature>
<organism evidence="2 3">
    <name type="scientific">Drosophila gunungcola</name>
    <name type="common">fruit fly</name>
    <dbReference type="NCBI Taxonomy" id="103775"/>
    <lineage>
        <taxon>Eukaryota</taxon>
        <taxon>Metazoa</taxon>
        <taxon>Ecdysozoa</taxon>
        <taxon>Arthropoda</taxon>
        <taxon>Hexapoda</taxon>
        <taxon>Insecta</taxon>
        <taxon>Pterygota</taxon>
        <taxon>Neoptera</taxon>
        <taxon>Endopterygota</taxon>
        <taxon>Diptera</taxon>
        <taxon>Brachycera</taxon>
        <taxon>Muscomorpha</taxon>
        <taxon>Ephydroidea</taxon>
        <taxon>Drosophilidae</taxon>
        <taxon>Drosophila</taxon>
        <taxon>Sophophora</taxon>
    </lineage>
</organism>
<evidence type="ECO:0000313" key="3">
    <source>
        <dbReference type="Proteomes" id="UP001059596"/>
    </source>
</evidence>
<feature type="compositionally biased region" description="Low complexity" evidence="1">
    <location>
        <begin position="51"/>
        <end position="65"/>
    </location>
</feature>
<feature type="region of interest" description="Disordered" evidence="1">
    <location>
        <begin position="1"/>
        <end position="74"/>
    </location>
</feature>
<reference evidence="2" key="1">
    <citation type="journal article" date="2023" name="Genome Biol. Evol.">
        <title>Long-read-based Genome Assembly of Drosophila gunungcola Reveals Fewer Chemosensory Genes in Flower-breeding Species.</title>
        <authorList>
            <person name="Negi A."/>
            <person name="Liao B.Y."/>
            <person name="Yeh S.D."/>
        </authorList>
    </citation>
    <scope>NUCLEOTIDE SEQUENCE</scope>
    <source>
        <strain evidence="2">Sukarami</strain>
    </source>
</reference>
<dbReference type="EMBL" id="JAMKOV010000002">
    <property type="protein sequence ID" value="KAI8042671.1"/>
    <property type="molecule type" value="Genomic_DNA"/>
</dbReference>
<accession>A0A9P9YTA0</accession>
<keyword evidence="3" id="KW-1185">Reference proteome</keyword>
<proteinExistence type="predicted"/>
<gene>
    <name evidence="2" type="ORF">M5D96_003988</name>
</gene>